<dbReference type="PANTHER" id="PTHR14456:SF2">
    <property type="entry name" value="INOSITOL-PENTAKISPHOSPHATE 2-KINASE"/>
    <property type="match status" value="1"/>
</dbReference>
<dbReference type="EMBL" id="LFRF01000001">
    <property type="protein sequence ID" value="KND94797.1"/>
    <property type="molecule type" value="Genomic_DNA"/>
</dbReference>
<keyword evidence="8 9" id="KW-0067">ATP-binding</keyword>
<dbReference type="Pfam" id="PF06090">
    <property type="entry name" value="Ins_P5_2-kin"/>
    <property type="match status" value="2"/>
</dbReference>
<dbReference type="EC" id="2.7.1.158" evidence="3 9"/>
<keyword evidence="6 9" id="KW-0547">Nucleotide-binding</keyword>
<accession>A0A0L0NKY2</accession>
<keyword evidence="12" id="KW-1185">Reference proteome</keyword>
<gene>
    <name evidence="11" type="ORF">TOPH_00573</name>
</gene>
<evidence type="ECO:0000313" key="11">
    <source>
        <dbReference type="EMBL" id="KND94797.1"/>
    </source>
</evidence>
<evidence type="ECO:0000256" key="5">
    <source>
        <dbReference type="ARBA" id="ARBA00022679"/>
    </source>
</evidence>
<evidence type="ECO:0000256" key="3">
    <source>
        <dbReference type="ARBA" id="ARBA00012023"/>
    </source>
</evidence>
<dbReference type="AlphaFoldDB" id="A0A0L0NKY2"/>
<evidence type="ECO:0000256" key="10">
    <source>
        <dbReference type="SAM" id="MobiDB-lite"/>
    </source>
</evidence>
<comment type="domain">
    <text evidence="9">The EXKPK motif is conserved in inositol-pentakisphosphate 2-kinases of both family 1 and 2.</text>
</comment>
<dbReference type="GO" id="GO:0035299">
    <property type="term" value="F:inositol-1,3,4,5,6-pentakisphosphate 2-kinase activity"/>
    <property type="evidence" value="ECO:0007669"/>
    <property type="project" value="UniProtKB-EC"/>
</dbReference>
<dbReference type="GO" id="GO:0032958">
    <property type="term" value="P:inositol phosphate biosynthetic process"/>
    <property type="evidence" value="ECO:0007669"/>
    <property type="project" value="TreeGrafter"/>
</dbReference>
<comment type="caution">
    <text evidence="11">The sequence shown here is derived from an EMBL/GenBank/DDBJ whole genome shotgun (WGS) entry which is preliminary data.</text>
</comment>
<keyword evidence="5 9" id="KW-0808">Transferase</keyword>
<feature type="region of interest" description="Disordered" evidence="10">
    <location>
        <begin position="483"/>
        <end position="505"/>
    </location>
</feature>
<dbReference type="Proteomes" id="UP000036947">
    <property type="component" value="Unassembled WGS sequence"/>
</dbReference>
<name>A0A0L0NKY2_TOLOC</name>
<protein>
    <recommendedName>
        <fullName evidence="4 9">Inositol-pentakisphosphate 2-kinase</fullName>
        <ecNumber evidence="3 9">2.7.1.158</ecNumber>
    </recommendedName>
</protein>
<feature type="region of interest" description="Disordered" evidence="10">
    <location>
        <begin position="1"/>
        <end position="56"/>
    </location>
</feature>
<comment type="catalytic activity">
    <reaction evidence="9">
        <text>1D-myo-inositol 1,3,4,5,6-pentakisphosphate + ATP = 1D-myo-inositol hexakisphosphate + ADP + H(+)</text>
        <dbReference type="Rhea" id="RHEA:20313"/>
        <dbReference type="ChEBI" id="CHEBI:15378"/>
        <dbReference type="ChEBI" id="CHEBI:30616"/>
        <dbReference type="ChEBI" id="CHEBI:57733"/>
        <dbReference type="ChEBI" id="CHEBI:58130"/>
        <dbReference type="ChEBI" id="CHEBI:456216"/>
        <dbReference type="EC" id="2.7.1.158"/>
    </reaction>
</comment>
<dbReference type="GO" id="GO:0005634">
    <property type="term" value="C:nucleus"/>
    <property type="evidence" value="ECO:0007669"/>
    <property type="project" value="TreeGrafter"/>
</dbReference>
<comment type="similarity">
    <text evidence="2">Belongs to the IPK1 type 1 family.</text>
</comment>
<dbReference type="PANTHER" id="PTHR14456">
    <property type="entry name" value="INOSITOL POLYPHOSPHATE KINASE 1"/>
    <property type="match status" value="1"/>
</dbReference>
<evidence type="ECO:0000256" key="8">
    <source>
        <dbReference type="ARBA" id="ARBA00022840"/>
    </source>
</evidence>
<dbReference type="OrthoDB" id="272370at2759"/>
<evidence type="ECO:0000256" key="6">
    <source>
        <dbReference type="ARBA" id="ARBA00022741"/>
    </source>
</evidence>
<feature type="compositionally biased region" description="Polar residues" evidence="10">
    <location>
        <begin position="14"/>
        <end position="41"/>
    </location>
</feature>
<evidence type="ECO:0000313" key="12">
    <source>
        <dbReference type="Proteomes" id="UP000036947"/>
    </source>
</evidence>
<evidence type="ECO:0000256" key="9">
    <source>
        <dbReference type="RuleBase" id="RU364126"/>
    </source>
</evidence>
<proteinExistence type="inferred from homology"/>
<keyword evidence="7 9" id="KW-0418">Kinase</keyword>
<dbReference type="GO" id="GO:0005524">
    <property type="term" value="F:ATP binding"/>
    <property type="evidence" value="ECO:0007669"/>
    <property type="project" value="UniProtKB-KW"/>
</dbReference>
<sequence>MALQVVPPQRSEDSGSNQGDSAGDSSDESISVPSQSTTPNRGSVAGDVDDGDPWVTPQDMALLQALGADPGLRGRGNLRQSRVRRLPRGTRPIKLIGEGAANAVFEFKIPRRSCSDPDFTGLLLRVAKVPSLNHPPTYNYLLQQDFYQATIKPLLGIHAVQQELVILHKSGIVDELNKFLRDIDHSRKVKFRGTFIGLTDWGFLVEDMRPQGKTTPLPLCLSPHMLTSLDPDECVLIEFKPKWLSQSPSAPKAANRCRQCAMELRNLVKDPSRDRKLPERKPCPLALVNEDAPWQANSPFRLAPQLAGIGSDEHYREALRSIANHHAIHELKAQQDLHDKLGPLYAERSDPYFIIAMTLRDCTCFAQIHRRKQSIKIRMGDFDWKDPVVKFDRWHGAEEELINGGFYTADWILCGGSYYNPPTLCALEFASGKRSNQAEVLNIQERDGAKKKTRETSIAKAEARAKMFNHKTDVAALQELLEPYKAEPSSDPSTAVRDVLRSHQR</sequence>
<evidence type="ECO:0000256" key="2">
    <source>
        <dbReference type="ARBA" id="ARBA00008305"/>
    </source>
</evidence>
<organism evidence="11 12">
    <name type="scientific">Tolypocladium ophioglossoides (strain CBS 100239)</name>
    <name type="common">Snaketongue truffleclub</name>
    <name type="synonym">Elaphocordyceps ophioglossoides</name>
    <dbReference type="NCBI Taxonomy" id="1163406"/>
    <lineage>
        <taxon>Eukaryota</taxon>
        <taxon>Fungi</taxon>
        <taxon>Dikarya</taxon>
        <taxon>Ascomycota</taxon>
        <taxon>Pezizomycotina</taxon>
        <taxon>Sordariomycetes</taxon>
        <taxon>Hypocreomycetidae</taxon>
        <taxon>Hypocreales</taxon>
        <taxon>Ophiocordycipitaceae</taxon>
        <taxon>Tolypocladium</taxon>
    </lineage>
</organism>
<dbReference type="STRING" id="1163406.A0A0L0NKY2"/>
<comment type="function">
    <text evidence="9">Phosphorylates Ins(1,3,4,5,6)P5 at position 2 to form Ins(1,2,3,4,5,6)P6 (InsP6 or phytate).</text>
</comment>
<evidence type="ECO:0000256" key="1">
    <source>
        <dbReference type="ARBA" id="ARBA00003979"/>
    </source>
</evidence>
<comment type="function">
    <text evidence="1">Has kinase activity and phosphorylates inositol-1,3,4,5,6-pentakisphosphate (Ins(1,3,4,5,6)P5) to produce 1,2,3,4,5,6-hexakisphosphate (InsP6), also known as phytate.</text>
</comment>
<dbReference type="InterPro" id="IPR009286">
    <property type="entry name" value="Ins_P5_2-kin"/>
</dbReference>
<reference evidence="11 12" key="1">
    <citation type="journal article" date="2015" name="BMC Genomics">
        <title>The genome of the truffle-parasite Tolypocladium ophioglossoides and the evolution of antifungal peptaibiotics.</title>
        <authorList>
            <person name="Quandt C.A."/>
            <person name="Bushley K.E."/>
            <person name="Spatafora J.W."/>
        </authorList>
    </citation>
    <scope>NUCLEOTIDE SEQUENCE [LARGE SCALE GENOMIC DNA]</scope>
    <source>
        <strain evidence="11 12">CBS 100239</strain>
    </source>
</reference>
<evidence type="ECO:0000256" key="7">
    <source>
        <dbReference type="ARBA" id="ARBA00022777"/>
    </source>
</evidence>
<evidence type="ECO:0000256" key="4">
    <source>
        <dbReference type="ARBA" id="ARBA00014846"/>
    </source>
</evidence>